<dbReference type="EMBL" id="MDYO01000016">
    <property type="protein sequence ID" value="OQD96401.1"/>
    <property type="molecule type" value="Genomic_DNA"/>
</dbReference>
<dbReference type="GO" id="GO:0005524">
    <property type="term" value="F:ATP binding"/>
    <property type="evidence" value="ECO:0007669"/>
    <property type="project" value="InterPro"/>
</dbReference>
<dbReference type="PANTHER" id="PTHR46310">
    <property type="entry name" value="AMIDASE 1"/>
    <property type="match status" value="1"/>
</dbReference>
<keyword evidence="5" id="KW-0732">Signal</keyword>
<dbReference type="InterPro" id="IPR036928">
    <property type="entry name" value="AS_sf"/>
</dbReference>
<reference evidence="8" key="1">
    <citation type="journal article" date="2017" name="Nat. Microbiol.">
        <title>Global analysis of biosynthetic gene clusters reveals vast potential of secondary metabolite production in Penicillium species.</title>
        <authorList>
            <person name="Nielsen J.C."/>
            <person name="Grijseels S."/>
            <person name="Prigent S."/>
            <person name="Ji B."/>
            <person name="Dainat J."/>
            <person name="Nielsen K.F."/>
            <person name="Frisvad J.C."/>
            <person name="Workman M."/>
            <person name="Nielsen J."/>
        </authorList>
    </citation>
    <scope>NUCLEOTIDE SEQUENCE [LARGE SCALE GENOMIC DNA]</scope>
    <source>
        <strain evidence="8">IBT 29525</strain>
    </source>
</reference>
<gene>
    <name evidence="7" type="ORF">PENSOL_c016G01627</name>
</gene>
<keyword evidence="2" id="KW-0378">Hydrolase</keyword>
<dbReference type="InterPro" id="IPR000330">
    <property type="entry name" value="SNF2_N"/>
</dbReference>
<dbReference type="STRING" id="60172.A0A1V6R517"/>
<dbReference type="Pfam" id="PF26053">
    <property type="entry name" value="DUF8016"/>
    <property type="match status" value="1"/>
</dbReference>
<dbReference type="CDD" id="cd18793">
    <property type="entry name" value="SF2_C_SNF"/>
    <property type="match status" value="1"/>
</dbReference>
<feature type="compositionally biased region" description="Polar residues" evidence="4">
    <location>
        <begin position="679"/>
        <end position="688"/>
    </location>
</feature>
<dbReference type="Pfam" id="PF00176">
    <property type="entry name" value="SNF2-rel_dom"/>
    <property type="match status" value="1"/>
</dbReference>
<feature type="domain" description="Helicase C-terminal" evidence="6">
    <location>
        <begin position="998"/>
        <end position="1169"/>
    </location>
</feature>
<dbReference type="Gene3D" id="3.40.50.300">
    <property type="entry name" value="P-loop containing nucleotide triphosphate hydrolases"/>
    <property type="match status" value="1"/>
</dbReference>
<dbReference type="InterPro" id="IPR023631">
    <property type="entry name" value="Amidase_dom"/>
</dbReference>
<sequence>MAQFHRQWARAFMTALSVVSFLGIFNPVNGLSSAQGRTIELNGVPYYVGNVAVSQILDVPVSIYEELCISDVEIFPLTIISSNTSSFTGQELAGIVSDYTNRDDVFNAAFLKAVYVAYNGDGTPSVEIRSTFPTLLKNGNSLFLVSPEYTNKGLESTVNTRLTQPLPIGPYFVSAKTGKIFKAHRLYSDDNQAFLEPAISDEKGGYIPLAPGFQGHSIAVPSRLYYTATPEQPLAGLRLGVKDIFHVKGLRTSGGNRAYYSLYDERNTTGPAIQSLIDQGAVFVGKMGTVQFANGDSPTADWVDLHCPFNPRGDGYQYPSGSSTGPGAGMGSYEWLDIVVGSDTGGSMRGPAGAQGLFGNRPSTGAVDLDEVIPLCSGLDTAGVFARSAELWSRVVHAWYKRFDGRFDSYPSSLLYPESSFTADAINNTEASGLIERFVTQFEAFLGTKRTVVDVRGSWNTTRPANSTATSLDDLLHYTYGTLITVYQWLHLGLPFFVDYAKKHSGRTPYINPGSLLRWNLGRESGQQGFDSAWNNKTIFMDWWNSPSGFGARNNKTCSESVYIYPNNVGAVSYRDEYLRGPIAPYWGMSDSNIAVFASVPDLVVPIGEVPYNSTKSGKMEYLPVTMSLVAARGCDLMLANMVEQMEQEGILRPVSPNIAETSYRPLVTPRADRDQSDNDATGGSVTTARPLGLDAAVTELSELQEQAASPSSASKPHAHQPRRFRSDLTASFYRVICDEGHRLKTISSRQHQSFALLDRKCTWCLTATPMWNRALDYCGYLALLWKTEFTIPADSPQKFPPGVTPSPAAASDPLEPYTQWSAVDELPLEGKPYHLLDPRGLVVLARRGKLSTANGFLALPIVLRLSSLTREAGNQMIGPQDTDIHNRVFNILSESLYGPPGDSSAASTPSAVSADSPATMNWATIRMLCRLSVSPKLDRFLRRSPSSVLSAEISRFTERGDDYGFGLFWSRTTEDPSTSVPTNRVAMAWYLAHQSPRLRYLLHILVQQGVFQSASSQPRFLIFCHWPLTLWLVQMFLGTLPLDFVVVRAGMPNNLRSNAIARFNDPGSSTQALVTTYNCGATGLNMHSQCSRIILMESALNHNSLFQTIGRIHRLGQHEEQRAWLLFMDHTIQRYMEFNNTTKVLPQIAAQYRHFLERQVPESTEDRNAMIEQLAN</sequence>
<evidence type="ECO:0000256" key="1">
    <source>
        <dbReference type="ARBA" id="ARBA00022741"/>
    </source>
</evidence>
<evidence type="ECO:0000256" key="2">
    <source>
        <dbReference type="ARBA" id="ARBA00022801"/>
    </source>
</evidence>
<comment type="caution">
    <text evidence="7">The sequence shown here is derived from an EMBL/GenBank/DDBJ whole genome shotgun (WGS) entry which is preliminary data.</text>
</comment>
<dbReference type="InterPro" id="IPR038718">
    <property type="entry name" value="SNF2-like_sf"/>
</dbReference>
<dbReference type="PANTHER" id="PTHR46310:SF7">
    <property type="entry name" value="AMIDASE 1"/>
    <property type="match status" value="1"/>
</dbReference>
<keyword evidence="3" id="KW-0067">ATP-binding</keyword>
<dbReference type="Pfam" id="PF00271">
    <property type="entry name" value="Helicase_C"/>
    <property type="match status" value="1"/>
</dbReference>
<dbReference type="Proteomes" id="UP000191612">
    <property type="component" value="Unassembled WGS sequence"/>
</dbReference>
<feature type="signal peptide" evidence="5">
    <location>
        <begin position="1"/>
        <end position="30"/>
    </location>
</feature>
<feature type="chain" id="PRO_5012483763" description="Helicase C-terminal domain-containing protein" evidence="5">
    <location>
        <begin position="31"/>
        <end position="1177"/>
    </location>
</feature>
<dbReference type="SUPFAM" id="SSF75304">
    <property type="entry name" value="Amidase signature (AS) enzymes"/>
    <property type="match status" value="1"/>
</dbReference>
<dbReference type="SUPFAM" id="SSF52540">
    <property type="entry name" value="P-loop containing nucleoside triphosphate hydrolases"/>
    <property type="match status" value="1"/>
</dbReference>
<dbReference type="GO" id="GO:0016787">
    <property type="term" value="F:hydrolase activity"/>
    <property type="evidence" value="ECO:0007669"/>
    <property type="project" value="UniProtKB-KW"/>
</dbReference>
<dbReference type="InterPro" id="IPR058329">
    <property type="entry name" value="Arp1_N"/>
</dbReference>
<evidence type="ECO:0000259" key="6">
    <source>
        <dbReference type="PROSITE" id="PS51194"/>
    </source>
</evidence>
<dbReference type="PROSITE" id="PS51194">
    <property type="entry name" value="HELICASE_CTER"/>
    <property type="match status" value="1"/>
</dbReference>
<organism evidence="7 8">
    <name type="scientific">Penicillium solitum</name>
    <dbReference type="NCBI Taxonomy" id="60172"/>
    <lineage>
        <taxon>Eukaryota</taxon>
        <taxon>Fungi</taxon>
        <taxon>Dikarya</taxon>
        <taxon>Ascomycota</taxon>
        <taxon>Pezizomycotina</taxon>
        <taxon>Eurotiomycetes</taxon>
        <taxon>Eurotiomycetidae</taxon>
        <taxon>Eurotiales</taxon>
        <taxon>Aspergillaceae</taxon>
        <taxon>Penicillium</taxon>
    </lineage>
</organism>
<proteinExistence type="predicted"/>
<name>A0A1V6R517_9EURO</name>
<accession>A0A1V6R517</accession>
<feature type="region of interest" description="Disordered" evidence="4">
    <location>
        <begin position="704"/>
        <end position="723"/>
    </location>
</feature>
<dbReference type="Gene3D" id="3.40.50.10810">
    <property type="entry name" value="Tandem AAA-ATPase domain"/>
    <property type="match status" value="1"/>
</dbReference>
<dbReference type="Pfam" id="PF01425">
    <property type="entry name" value="Amidase"/>
    <property type="match status" value="1"/>
</dbReference>
<keyword evidence="8" id="KW-1185">Reference proteome</keyword>
<dbReference type="InterPro" id="IPR027417">
    <property type="entry name" value="P-loop_NTPase"/>
</dbReference>
<keyword evidence="1" id="KW-0547">Nucleotide-binding</keyword>
<dbReference type="InterPro" id="IPR001650">
    <property type="entry name" value="Helicase_C-like"/>
</dbReference>
<evidence type="ECO:0000313" key="8">
    <source>
        <dbReference type="Proteomes" id="UP000191612"/>
    </source>
</evidence>
<evidence type="ECO:0000313" key="7">
    <source>
        <dbReference type="EMBL" id="OQD96401.1"/>
    </source>
</evidence>
<feature type="region of interest" description="Disordered" evidence="4">
    <location>
        <begin position="663"/>
        <end position="689"/>
    </location>
</feature>
<dbReference type="InterPro" id="IPR049730">
    <property type="entry name" value="SNF2/RAD54-like_C"/>
</dbReference>
<dbReference type="SMART" id="SM00490">
    <property type="entry name" value="HELICc"/>
    <property type="match status" value="1"/>
</dbReference>
<evidence type="ECO:0000256" key="4">
    <source>
        <dbReference type="SAM" id="MobiDB-lite"/>
    </source>
</evidence>
<evidence type="ECO:0000256" key="5">
    <source>
        <dbReference type="SAM" id="SignalP"/>
    </source>
</evidence>
<protein>
    <recommendedName>
        <fullName evidence="6">Helicase C-terminal domain-containing protein</fullName>
    </recommendedName>
</protein>
<dbReference type="Gene3D" id="3.90.1300.10">
    <property type="entry name" value="Amidase signature (AS) domain"/>
    <property type="match status" value="1"/>
</dbReference>
<evidence type="ECO:0000256" key="3">
    <source>
        <dbReference type="ARBA" id="ARBA00022840"/>
    </source>
</evidence>
<dbReference type="AlphaFoldDB" id="A0A1V6R517"/>